<organism evidence="2 3">
    <name type="scientific">Massarina eburnea CBS 473.64</name>
    <dbReference type="NCBI Taxonomy" id="1395130"/>
    <lineage>
        <taxon>Eukaryota</taxon>
        <taxon>Fungi</taxon>
        <taxon>Dikarya</taxon>
        <taxon>Ascomycota</taxon>
        <taxon>Pezizomycotina</taxon>
        <taxon>Dothideomycetes</taxon>
        <taxon>Pleosporomycetidae</taxon>
        <taxon>Pleosporales</taxon>
        <taxon>Massarineae</taxon>
        <taxon>Massarinaceae</taxon>
        <taxon>Massarina</taxon>
    </lineage>
</organism>
<proteinExistence type="predicted"/>
<sequence length="207" mass="22226">MKSPIPAFICTAALAAATPLQPITLKHAGTLAPRDDCPQFQSREFLVPQLMVPISSSQPDKQFGFVQNPIVTPNDICTIFNLHIPAAAAGLTCTLSFILPEPSRALRALTFTGPGTFSFSGYTGYGASATTTWNTQPPAGNPAYNPPNQTIVPGNRYVLNQPFPGSCLVNQSMSYLEVGGRLCSDDTTLEYFQDWNGCPTGFFVEVS</sequence>
<evidence type="ECO:0000313" key="2">
    <source>
        <dbReference type="EMBL" id="KAF2645861.1"/>
    </source>
</evidence>
<dbReference type="PANTHER" id="PTHR39613">
    <property type="entry name" value="ANCHORED CELL WALL PROTEIN, PUTATIVE (AFU_ORTHOLOGUE AFUA_4G08960)-RELATED"/>
    <property type="match status" value="1"/>
</dbReference>
<dbReference type="Proteomes" id="UP000799753">
    <property type="component" value="Unassembled WGS sequence"/>
</dbReference>
<feature type="domain" description="Ubiquitin 3 binding protein But2 C-terminal" evidence="1">
    <location>
        <begin position="47"/>
        <end position="196"/>
    </location>
</feature>
<name>A0A6A6SG23_9PLEO</name>
<keyword evidence="3" id="KW-1185">Reference proteome</keyword>
<dbReference type="InterPro" id="IPR018620">
    <property type="entry name" value="Ubiquitin3-bd_protein_But2_C"/>
</dbReference>
<dbReference type="Pfam" id="PF09792">
    <property type="entry name" value="But2"/>
    <property type="match status" value="1"/>
</dbReference>
<accession>A0A6A6SG23</accession>
<protein>
    <recommendedName>
        <fullName evidence="1">Ubiquitin 3 binding protein But2 C-terminal domain-containing protein</fullName>
    </recommendedName>
</protein>
<evidence type="ECO:0000259" key="1">
    <source>
        <dbReference type="Pfam" id="PF09792"/>
    </source>
</evidence>
<reference evidence="2" key="1">
    <citation type="journal article" date="2020" name="Stud. Mycol.">
        <title>101 Dothideomycetes genomes: a test case for predicting lifestyles and emergence of pathogens.</title>
        <authorList>
            <person name="Haridas S."/>
            <person name="Albert R."/>
            <person name="Binder M."/>
            <person name="Bloem J."/>
            <person name="Labutti K."/>
            <person name="Salamov A."/>
            <person name="Andreopoulos B."/>
            <person name="Baker S."/>
            <person name="Barry K."/>
            <person name="Bills G."/>
            <person name="Bluhm B."/>
            <person name="Cannon C."/>
            <person name="Castanera R."/>
            <person name="Culley D."/>
            <person name="Daum C."/>
            <person name="Ezra D."/>
            <person name="Gonzalez J."/>
            <person name="Henrissat B."/>
            <person name="Kuo A."/>
            <person name="Liang C."/>
            <person name="Lipzen A."/>
            <person name="Lutzoni F."/>
            <person name="Magnuson J."/>
            <person name="Mondo S."/>
            <person name="Nolan M."/>
            <person name="Ohm R."/>
            <person name="Pangilinan J."/>
            <person name="Park H.-J."/>
            <person name="Ramirez L."/>
            <person name="Alfaro M."/>
            <person name="Sun H."/>
            <person name="Tritt A."/>
            <person name="Yoshinaga Y."/>
            <person name="Zwiers L.-H."/>
            <person name="Turgeon B."/>
            <person name="Goodwin S."/>
            <person name="Spatafora J."/>
            <person name="Crous P."/>
            <person name="Grigoriev I."/>
        </authorList>
    </citation>
    <scope>NUCLEOTIDE SEQUENCE</scope>
    <source>
        <strain evidence="2">CBS 473.64</strain>
    </source>
</reference>
<dbReference type="OrthoDB" id="4657524at2759"/>
<dbReference type="AlphaFoldDB" id="A0A6A6SG23"/>
<evidence type="ECO:0000313" key="3">
    <source>
        <dbReference type="Proteomes" id="UP000799753"/>
    </source>
</evidence>
<dbReference type="EMBL" id="MU006777">
    <property type="protein sequence ID" value="KAF2645861.1"/>
    <property type="molecule type" value="Genomic_DNA"/>
</dbReference>
<gene>
    <name evidence="2" type="ORF">P280DRAFT_513740</name>
</gene>
<dbReference type="PANTHER" id="PTHR39613:SF1">
    <property type="entry name" value="ANCHORED CELL WALL PROTEIN, PUTATIVE (AFU_ORTHOLOGUE AFUA_4G08960)-RELATED"/>
    <property type="match status" value="1"/>
</dbReference>